<feature type="compositionally biased region" description="Polar residues" evidence="2">
    <location>
        <begin position="207"/>
        <end position="219"/>
    </location>
</feature>
<accession>A0A9E7G2A1</accession>
<feature type="compositionally biased region" description="Basic and acidic residues" evidence="2">
    <location>
        <begin position="363"/>
        <end position="376"/>
    </location>
</feature>
<evidence type="ECO:0000313" key="5">
    <source>
        <dbReference type="Proteomes" id="UP001055439"/>
    </source>
</evidence>
<organism evidence="4 5">
    <name type="scientific">Musa troglodytarum</name>
    <name type="common">fe'i banana</name>
    <dbReference type="NCBI Taxonomy" id="320322"/>
    <lineage>
        <taxon>Eukaryota</taxon>
        <taxon>Viridiplantae</taxon>
        <taxon>Streptophyta</taxon>
        <taxon>Embryophyta</taxon>
        <taxon>Tracheophyta</taxon>
        <taxon>Spermatophyta</taxon>
        <taxon>Magnoliopsida</taxon>
        <taxon>Liliopsida</taxon>
        <taxon>Zingiberales</taxon>
        <taxon>Musaceae</taxon>
        <taxon>Musa</taxon>
    </lineage>
</organism>
<dbReference type="PANTHER" id="PTHR31471:SF49">
    <property type="entry name" value="REMORIN FAMILY PROTEIN"/>
    <property type="match status" value="1"/>
</dbReference>
<feature type="region of interest" description="Disordered" evidence="2">
    <location>
        <begin position="23"/>
        <end position="101"/>
    </location>
</feature>
<sequence>MEYERIRKVQIGLLSPTKLRMKLLGPRNSARKGGSNSAKTSPSKNEDMKFARNSLLAGDIDKEESSKDSKVALRPENIANSDASAAELHDKESSSFDSVNRSLSNEKINTGCIKQDYRRSAPSPHQAYSNSNPSIIHPVRTLDEGGGNCHHGGNDTASSFEFHRVERIIQQPSLGLFSRHVPSKWNDAEKWIINRQIASPSVKKKTPAQNQGSHQTSSLRRVETDSTIAEHKASVVRALDSMRNEFNQTAPQDVVEKFSFVPHASNNKAVESVDSSPYSGTSGSCSRSGEEVDHQEFPIMKRLASEPTVVPPMQSVSMRDIGTEMTPVPTPLGSITPTRSSISSLPSTPRQGVASPLPTEAMKNAEQDSETKGGKDKLTEREMRLKIRREIAALGMQLGKMNIASWASKEEVEQCSPSPKALDAGPTEKEYEACAAAWEEAENTKHMARYKREEVKIQAWECYQKAKIEAKTKSIEAKAERVRARAIEKMAEKLAMARRQADEEQAAAEARMNKQASRTAHRAEQIRRTGQIPSPYYLCCGGFS</sequence>
<proteinExistence type="inferred from homology"/>
<dbReference type="AlphaFoldDB" id="A0A9E7G2A1"/>
<feature type="domain" description="Remorin C-terminal" evidence="3">
    <location>
        <begin position="430"/>
        <end position="534"/>
    </location>
</feature>
<feature type="region of interest" description="Disordered" evidence="2">
    <location>
        <begin position="502"/>
        <end position="526"/>
    </location>
</feature>
<feature type="compositionally biased region" description="Polar residues" evidence="2">
    <location>
        <begin position="34"/>
        <end position="43"/>
    </location>
</feature>
<dbReference type="EMBL" id="CP097507">
    <property type="protein sequence ID" value="URE04632.1"/>
    <property type="molecule type" value="Genomic_DNA"/>
</dbReference>
<evidence type="ECO:0000256" key="1">
    <source>
        <dbReference type="ARBA" id="ARBA00005711"/>
    </source>
</evidence>
<dbReference type="OrthoDB" id="1900877at2759"/>
<feature type="region of interest" description="Disordered" evidence="2">
    <location>
        <begin position="326"/>
        <end position="376"/>
    </location>
</feature>
<evidence type="ECO:0000256" key="2">
    <source>
        <dbReference type="SAM" id="MobiDB-lite"/>
    </source>
</evidence>
<dbReference type="Pfam" id="PF03763">
    <property type="entry name" value="Remorin_C"/>
    <property type="match status" value="1"/>
</dbReference>
<feature type="compositionally biased region" description="Basic and acidic residues" evidence="2">
    <location>
        <begin position="59"/>
        <end position="73"/>
    </location>
</feature>
<protein>
    <submittedName>
        <fullName evidence="4">Remorin, C-terminal region</fullName>
    </submittedName>
</protein>
<feature type="compositionally biased region" description="Polar residues" evidence="2">
    <location>
        <begin position="333"/>
        <end position="350"/>
    </location>
</feature>
<gene>
    <name evidence="4" type="ORF">MUK42_19177</name>
</gene>
<evidence type="ECO:0000259" key="3">
    <source>
        <dbReference type="Pfam" id="PF03763"/>
    </source>
</evidence>
<keyword evidence="5" id="KW-1185">Reference proteome</keyword>
<reference evidence="4" key="1">
    <citation type="submission" date="2022-05" db="EMBL/GenBank/DDBJ databases">
        <title>The Musa troglodytarum L. genome provides insights into the mechanism of non-climacteric behaviour and enrichment of carotenoids.</title>
        <authorList>
            <person name="Wang J."/>
        </authorList>
    </citation>
    <scope>NUCLEOTIDE SEQUENCE</scope>
    <source>
        <tissue evidence="4">Leaf</tissue>
    </source>
</reference>
<evidence type="ECO:0000313" key="4">
    <source>
        <dbReference type="EMBL" id="URE04632.1"/>
    </source>
</evidence>
<comment type="similarity">
    <text evidence="1">Belongs to the remorin family.</text>
</comment>
<feature type="region of interest" description="Disordered" evidence="2">
    <location>
        <begin position="200"/>
        <end position="224"/>
    </location>
</feature>
<feature type="compositionally biased region" description="Low complexity" evidence="2">
    <location>
        <begin position="272"/>
        <end position="287"/>
    </location>
</feature>
<dbReference type="InterPro" id="IPR005516">
    <property type="entry name" value="Remorin_C"/>
</dbReference>
<dbReference type="Proteomes" id="UP001055439">
    <property type="component" value="Chromosome 5"/>
</dbReference>
<name>A0A9E7G2A1_9LILI</name>
<dbReference type="PANTHER" id="PTHR31471">
    <property type="entry name" value="OS02G0116800 PROTEIN"/>
    <property type="match status" value="1"/>
</dbReference>
<feature type="region of interest" description="Disordered" evidence="2">
    <location>
        <begin position="270"/>
        <end position="291"/>
    </location>
</feature>